<accession>A0A7C8PSI2</accession>
<dbReference type="Proteomes" id="UP000297595">
    <property type="component" value="Unassembled WGS sequence"/>
</dbReference>
<evidence type="ECO:0000313" key="1">
    <source>
        <dbReference type="EMBL" id="TGJ67403.1"/>
    </source>
</evidence>
<dbReference type="EMBL" id="SOZJ01000004">
    <property type="protein sequence ID" value="TGJ67403.1"/>
    <property type="molecule type" value="Genomic_DNA"/>
</dbReference>
<organism evidence="1 2">
    <name type="scientific">Orbilia oligospora</name>
    <name type="common">Nematode-trapping fungus</name>
    <name type="synonym">Arthrobotrys oligospora</name>
    <dbReference type="NCBI Taxonomy" id="2813651"/>
    <lineage>
        <taxon>Eukaryota</taxon>
        <taxon>Fungi</taxon>
        <taxon>Dikarya</taxon>
        <taxon>Ascomycota</taxon>
        <taxon>Pezizomycotina</taxon>
        <taxon>Orbiliomycetes</taxon>
        <taxon>Orbiliales</taxon>
        <taxon>Orbiliaceae</taxon>
        <taxon>Orbilia</taxon>
    </lineage>
</organism>
<gene>
    <name evidence="1" type="ORF">EYR41_006534</name>
</gene>
<sequence length="498" mass="56277">MPFSKYLFSLRKFKHKTPCPFTSEPTTVDPISRLRMPSMPPRTTLLDLPNELLVPILADVVAVIKPQETIRSGIVQLSWTCRRFHQVMQYFLESTCYVGVSIPVRQPVPGTTAPITVGKPVNISYRLLKHNTKGARGPFVKKLDIYGGFRKTYTEYQDSQNRLSNTSTSSRDSRDALESELDLSTKMLNTVYEDLIKGFQNLTIASLQNTPESLFIHLIPGLQTILEHCPLLAELKLLFIISQEGGGYLESVYRALPDNNSTTAATLKALDISIIEENPPLWKVVSDDSDDSTRSRIYPFEILGRVFGTSIASVRTFKVDYIVNGIGLYSSETTDPPEKWNMPALKTLQFPVLSETTHRFLTELCEIDYARIEELTLNGTTLGNLDPDNPNNLPVRNAVALVRQCSGLKLLEIEALSARNLPWINFVLNLDIPSVFPVLRHLQVRIKSYFQRELTSLQMTSLQGSLETFALKHGNEIRRIWKHEGTLNAEEIYLFSIL</sequence>
<reference evidence="1 2" key="1">
    <citation type="submission" date="2019-03" db="EMBL/GenBank/DDBJ databases">
        <title>Nematode-trapping fungi genome.</title>
        <authorList>
            <person name="Vidal-Diez De Ulzurrun G."/>
        </authorList>
    </citation>
    <scope>NUCLEOTIDE SEQUENCE [LARGE SCALE GENOMIC DNA]</scope>
    <source>
        <strain evidence="1 2">TWF154</strain>
    </source>
</reference>
<protein>
    <submittedName>
        <fullName evidence="1">Uncharacterized protein</fullName>
    </submittedName>
</protein>
<evidence type="ECO:0000313" key="2">
    <source>
        <dbReference type="Proteomes" id="UP000297595"/>
    </source>
</evidence>
<name>A0A7C8PSI2_ORBOL</name>
<dbReference type="AlphaFoldDB" id="A0A7C8PSI2"/>
<comment type="caution">
    <text evidence="1">The sequence shown here is derived from an EMBL/GenBank/DDBJ whole genome shotgun (WGS) entry which is preliminary data.</text>
</comment>
<proteinExistence type="predicted"/>